<proteinExistence type="predicted"/>
<organism evidence="2 3">
    <name type="scientific">Sphingobacterium corticibacter</name>
    <dbReference type="NCBI Taxonomy" id="2171749"/>
    <lineage>
        <taxon>Bacteria</taxon>
        <taxon>Pseudomonadati</taxon>
        <taxon>Bacteroidota</taxon>
        <taxon>Sphingobacteriia</taxon>
        <taxon>Sphingobacteriales</taxon>
        <taxon>Sphingobacteriaceae</taxon>
        <taxon>Sphingobacterium</taxon>
    </lineage>
</organism>
<feature type="transmembrane region" description="Helical" evidence="1">
    <location>
        <begin position="7"/>
        <end position="28"/>
    </location>
</feature>
<dbReference type="RefSeq" id="WP_116775999.1">
    <property type="nucleotide sequence ID" value="NZ_QDKG01000003.1"/>
</dbReference>
<keyword evidence="1" id="KW-1133">Transmembrane helix</keyword>
<reference evidence="2 3" key="1">
    <citation type="submission" date="2018-04" db="EMBL/GenBank/DDBJ databases">
        <title>Sphingobacterium cortibacter sp. nov.</title>
        <authorList>
            <person name="Li Y."/>
        </authorList>
    </citation>
    <scope>NUCLEOTIDE SEQUENCE [LARGE SCALE GENOMIC DNA]</scope>
    <source>
        <strain evidence="2 3">2c-3</strain>
    </source>
</reference>
<protein>
    <submittedName>
        <fullName evidence="2">Uncharacterized protein</fullName>
    </submittedName>
</protein>
<evidence type="ECO:0000313" key="3">
    <source>
        <dbReference type="Proteomes" id="UP000245627"/>
    </source>
</evidence>
<dbReference type="OrthoDB" id="637901at2"/>
<comment type="caution">
    <text evidence="2">The sequence shown here is derived from an EMBL/GenBank/DDBJ whole genome shotgun (WGS) entry which is preliminary data.</text>
</comment>
<name>A0A2T8HIZ7_9SPHI</name>
<accession>A0A2T8HIZ7</accession>
<evidence type="ECO:0000256" key="1">
    <source>
        <dbReference type="SAM" id="Phobius"/>
    </source>
</evidence>
<dbReference type="AlphaFoldDB" id="A0A2T8HIZ7"/>
<keyword evidence="1" id="KW-0812">Transmembrane</keyword>
<keyword evidence="3" id="KW-1185">Reference proteome</keyword>
<sequence length="443" mass="50775">MKRFVRVLGWVFLPFGVLALGLVLFFSYRNMRSQSQWVHRDATAILEIRSDQIIRELAGNALWNPRAYFGAARDTAANTDLQKLRPWNLGISLPANMYFFDVPAGSNGYFSIQTIDDLSRLQQVLSIIGWQIDLPSDNSYFWSANTTNKSLFIVGNEQQVVLAWNPKKSDEVVELMKQILDAQADLIEISTIIDQRPTAAKGDIIFWQPAKDDFWSMDLSAGKLGVVGLLDDSERRFSNKPLGAAFPDDNILSMRLHADIRPWLAKHKDLLQAQGLPWQEIEPYLGNYWELQWKNEAVIQSDTIITYDYDDNFEMVEKRELRNETVPYLNLAFMASPHLLSYLPEKLFYKFYKQQAGQLLLLSTDSQQAISSAQLAPQTDHFFLKYQQPDIWQAPIPLPSWLQKIQKGTFVGTHNTETVINLSGTVEFKDANLHPIKQLVDRL</sequence>
<gene>
    <name evidence="2" type="ORF">DC487_10915</name>
</gene>
<dbReference type="EMBL" id="QDKG01000003">
    <property type="protein sequence ID" value="PVH25414.1"/>
    <property type="molecule type" value="Genomic_DNA"/>
</dbReference>
<keyword evidence="1" id="KW-0472">Membrane</keyword>
<evidence type="ECO:0000313" key="2">
    <source>
        <dbReference type="EMBL" id="PVH25414.1"/>
    </source>
</evidence>
<dbReference type="Proteomes" id="UP000245627">
    <property type="component" value="Unassembled WGS sequence"/>
</dbReference>